<feature type="compositionally biased region" description="Low complexity" evidence="1">
    <location>
        <begin position="171"/>
        <end position="204"/>
    </location>
</feature>
<reference evidence="2 3" key="1">
    <citation type="submission" date="2019-03" db="EMBL/GenBank/DDBJ databases">
        <title>Single cell metagenomics reveals metabolic interactions within the superorganism composed of flagellate Streblomastix strix and complex community of Bacteroidetes bacteria on its surface.</title>
        <authorList>
            <person name="Treitli S.C."/>
            <person name="Kolisko M."/>
            <person name="Husnik F."/>
            <person name="Keeling P."/>
            <person name="Hampl V."/>
        </authorList>
    </citation>
    <scope>NUCLEOTIDE SEQUENCE [LARGE SCALE GENOMIC DNA]</scope>
    <source>
        <strain evidence="2">ST1C</strain>
    </source>
</reference>
<gene>
    <name evidence="2" type="ORF">EZS28_015109</name>
</gene>
<evidence type="ECO:0000256" key="1">
    <source>
        <dbReference type="SAM" id="MobiDB-lite"/>
    </source>
</evidence>
<comment type="caution">
    <text evidence="2">The sequence shown here is derived from an EMBL/GenBank/DDBJ whole genome shotgun (WGS) entry which is preliminary data.</text>
</comment>
<dbReference type="AlphaFoldDB" id="A0A5J4W456"/>
<dbReference type="Proteomes" id="UP000324800">
    <property type="component" value="Unassembled WGS sequence"/>
</dbReference>
<sequence length="216" mass="24634">MPDDEEYEEDQDKRGKQKKDKKNNQEASLNLADQYDTFAYKSYKLDNIYTQVSSIVISSYFPIVTVQQSGSKDNDKTQSILLIILQISEYLGISYRFNVSEASIITTNVVRLSPEQRQKIVDDIQNTIEQWEQRASGLLTNILTEIDQEDYIASIEYALSKQIEYHQSYDPSSVQNDSLSSSSQKQILPPPSQSSSFGLQSLFQTDSKVTPHPQLQ</sequence>
<feature type="region of interest" description="Disordered" evidence="1">
    <location>
        <begin position="170"/>
        <end position="216"/>
    </location>
</feature>
<evidence type="ECO:0000313" key="2">
    <source>
        <dbReference type="EMBL" id="KAA6389366.1"/>
    </source>
</evidence>
<protein>
    <submittedName>
        <fullName evidence="2">Uncharacterized protein</fullName>
    </submittedName>
</protein>
<proteinExistence type="predicted"/>
<feature type="compositionally biased region" description="Polar residues" evidence="1">
    <location>
        <begin position="205"/>
        <end position="216"/>
    </location>
</feature>
<accession>A0A5J4W456</accession>
<evidence type="ECO:0000313" key="3">
    <source>
        <dbReference type="Proteomes" id="UP000324800"/>
    </source>
</evidence>
<dbReference type="EMBL" id="SNRW01003612">
    <property type="protein sequence ID" value="KAA6389366.1"/>
    <property type="molecule type" value="Genomic_DNA"/>
</dbReference>
<feature type="region of interest" description="Disordered" evidence="1">
    <location>
        <begin position="1"/>
        <end position="26"/>
    </location>
</feature>
<name>A0A5J4W456_9EUKA</name>
<feature type="compositionally biased region" description="Acidic residues" evidence="1">
    <location>
        <begin position="1"/>
        <end position="10"/>
    </location>
</feature>
<organism evidence="2 3">
    <name type="scientific">Streblomastix strix</name>
    <dbReference type="NCBI Taxonomy" id="222440"/>
    <lineage>
        <taxon>Eukaryota</taxon>
        <taxon>Metamonada</taxon>
        <taxon>Preaxostyla</taxon>
        <taxon>Oxymonadida</taxon>
        <taxon>Streblomastigidae</taxon>
        <taxon>Streblomastix</taxon>
    </lineage>
</organism>